<proteinExistence type="inferred from homology"/>
<evidence type="ECO:0000256" key="5">
    <source>
        <dbReference type="ARBA" id="ARBA00022723"/>
    </source>
</evidence>
<dbReference type="Gramene" id="Psat2g183760.1">
    <property type="protein sequence ID" value="Psat2g183760.1.cds"/>
    <property type="gene ID" value="Psat2g183760"/>
</dbReference>
<dbReference type="EMBL" id="JAMSHJ010000002">
    <property type="protein sequence ID" value="KAI5439996.1"/>
    <property type="molecule type" value="Genomic_DNA"/>
</dbReference>
<keyword evidence="9 10" id="KW-0413">Isomerase</keyword>
<name>A0A9D4YNQ9_PEA</name>
<dbReference type="SUPFAM" id="SSF56726">
    <property type="entry name" value="DNA topoisomerase IV, alpha subunit"/>
    <property type="match status" value="1"/>
</dbReference>
<dbReference type="InterPro" id="IPR034136">
    <property type="entry name" value="TOPRIM_Topo6A/Spo11"/>
</dbReference>
<dbReference type="EC" id="5.6.2.2" evidence="4"/>
<dbReference type="GO" id="GO:0003918">
    <property type="term" value="F:DNA topoisomerase type II (double strand cut, ATP-hydrolyzing) activity"/>
    <property type="evidence" value="ECO:0007669"/>
    <property type="project" value="UniProtKB-UniRule"/>
</dbReference>
<dbReference type="GO" id="GO:0009555">
    <property type="term" value="P:pollen development"/>
    <property type="evidence" value="ECO:0007669"/>
    <property type="project" value="EnsemblPlants"/>
</dbReference>
<protein>
    <recommendedName>
        <fullName evidence="4">DNA topoisomerase (ATP-hydrolyzing)</fullName>
        <ecNumber evidence="4">5.6.2.2</ecNumber>
    </recommendedName>
</protein>
<keyword evidence="6" id="KW-0460">Magnesium</keyword>
<dbReference type="PANTHER" id="PTHR10848">
    <property type="entry name" value="MEIOTIC RECOMBINATION PROTEIN SPO11"/>
    <property type="match status" value="1"/>
</dbReference>
<evidence type="ECO:0000256" key="6">
    <source>
        <dbReference type="ARBA" id="ARBA00022842"/>
    </source>
</evidence>
<dbReference type="PROSITE" id="PS52041">
    <property type="entry name" value="TOPO_IIB"/>
    <property type="match status" value="1"/>
</dbReference>
<dbReference type="InterPro" id="IPR036078">
    <property type="entry name" value="Spo11/TopoVI_A_sf"/>
</dbReference>
<reference evidence="13 14" key="1">
    <citation type="journal article" date="2022" name="Nat. Genet.">
        <title>Improved pea reference genome and pan-genome highlight genomic features and evolutionary characteristics.</title>
        <authorList>
            <person name="Yang T."/>
            <person name="Liu R."/>
            <person name="Luo Y."/>
            <person name="Hu S."/>
            <person name="Wang D."/>
            <person name="Wang C."/>
            <person name="Pandey M.K."/>
            <person name="Ge S."/>
            <person name="Xu Q."/>
            <person name="Li N."/>
            <person name="Li G."/>
            <person name="Huang Y."/>
            <person name="Saxena R.K."/>
            <person name="Ji Y."/>
            <person name="Li M."/>
            <person name="Yan X."/>
            <person name="He Y."/>
            <person name="Liu Y."/>
            <person name="Wang X."/>
            <person name="Xiang C."/>
            <person name="Varshney R.K."/>
            <person name="Ding H."/>
            <person name="Gao S."/>
            <person name="Zong X."/>
        </authorList>
    </citation>
    <scope>NUCLEOTIDE SEQUENCE [LARGE SCALE GENOMIC DNA]</scope>
    <source>
        <strain evidence="13 14">cv. Zhongwan 6</strain>
    </source>
</reference>
<dbReference type="GO" id="GO:0051026">
    <property type="term" value="P:chiasma assembly"/>
    <property type="evidence" value="ECO:0007669"/>
    <property type="project" value="EnsemblPlants"/>
</dbReference>
<feature type="domain" description="Spo11/DNA topoisomerase VI subunit A N-terminal" evidence="11">
    <location>
        <begin position="127"/>
        <end position="191"/>
    </location>
</feature>
<dbReference type="Gene3D" id="1.10.10.10">
    <property type="entry name" value="Winged helix-like DNA-binding domain superfamily/Winged helix DNA-binding domain"/>
    <property type="match status" value="1"/>
</dbReference>
<evidence type="ECO:0000256" key="9">
    <source>
        <dbReference type="ARBA" id="ARBA00023235"/>
    </source>
</evidence>
<comment type="similarity">
    <text evidence="3 10">Belongs to the TOP6A family.</text>
</comment>
<evidence type="ECO:0000256" key="10">
    <source>
        <dbReference type="PROSITE-ProRule" id="PRU01385"/>
    </source>
</evidence>
<keyword evidence="14" id="KW-1185">Reference proteome</keyword>
<dbReference type="AlphaFoldDB" id="A0A9D4YNQ9"/>
<evidence type="ECO:0000259" key="12">
    <source>
        <dbReference type="Pfam" id="PF21180"/>
    </source>
</evidence>
<keyword evidence="5" id="KW-0479">Metal-binding</keyword>
<gene>
    <name evidence="13" type="ORF">KIW84_025383</name>
</gene>
<comment type="cofactor">
    <cofactor evidence="2">
        <name>Mg(2+)</name>
        <dbReference type="ChEBI" id="CHEBI:18420"/>
    </cofactor>
</comment>
<sequence>MSLCFDIKLSSTSVLRAKSNRNQNFEKSFHSLMEDLRNSTLKFFTDQELCYADIVPPTQVRARIEVSVLSFLKILNASNPAISDLPLIQRKLSNSRMNHGLLTELSYVFLSNSVSIRSLMRPNAGKAFVRVWKVMEMCYQILLKEKRVTQRELFYKLLCDSPHLFPSQKDVNRTIQDLVALLRCSRYSLGIMASSRGLIAGRLIMQEPGKEAVDCSVCGSSGHTVSGDLSLLDKLVLNADARYIIIVEKHAIFQRLAEDRFFSQIPSILITAKGYPDMATRFLLHRISRAFPDLPILALVDWNPAGLAILCTFKFGSVGMGLESYRYACNVKWLGLRGHDLPMLPDQSFVPLKTKDLQIAQSLMSSKILQENYKEEVALMVQSGRRAEIEALYFHGYDYLGKYIAKKIVQSDYI</sequence>
<evidence type="ECO:0000313" key="13">
    <source>
        <dbReference type="EMBL" id="KAI5439996.1"/>
    </source>
</evidence>
<organism evidence="13 14">
    <name type="scientific">Pisum sativum</name>
    <name type="common">Garden pea</name>
    <name type="synonym">Lathyrus oleraceus</name>
    <dbReference type="NCBI Taxonomy" id="3888"/>
    <lineage>
        <taxon>Eukaryota</taxon>
        <taxon>Viridiplantae</taxon>
        <taxon>Streptophyta</taxon>
        <taxon>Embryophyta</taxon>
        <taxon>Tracheophyta</taxon>
        <taxon>Spermatophyta</taxon>
        <taxon>Magnoliopsida</taxon>
        <taxon>eudicotyledons</taxon>
        <taxon>Gunneridae</taxon>
        <taxon>Pentapetalae</taxon>
        <taxon>rosids</taxon>
        <taxon>fabids</taxon>
        <taxon>Fabales</taxon>
        <taxon>Fabaceae</taxon>
        <taxon>Papilionoideae</taxon>
        <taxon>50 kb inversion clade</taxon>
        <taxon>NPAAA clade</taxon>
        <taxon>Hologalegina</taxon>
        <taxon>IRL clade</taxon>
        <taxon>Fabeae</taxon>
        <taxon>Lathyrus</taxon>
    </lineage>
</organism>
<dbReference type="GO" id="GO:0046872">
    <property type="term" value="F:metal ion binding"/>
    <property type="evidence" value="ECO:0007669"/>
    <property type="project" value="UniProtKB-KW"/>
</dbReference>
<dbReference type="GO" id="GO:0000228">
    <property type="term" value="C:nuclear chromosome"/>
    <property type="evidence" value="ECO:0007669"/>
    <property type="project" value="TreeGrafter"/>
</dbReference>
<evidence type="ECO:0000256" key="1">
    <source>
        <dbReference type="ARBA" id="ARBA00000185"/>
    </source>
</evidence>
<evidence type="ECO:0000256" key="2">
    <source>
        <dbReference type="ARBA" id="ARBA00001946"/>
    </source>
</evidence>
<dbReference type="FunFam" id="1.10.10.10:FF:000487">
    <property type="entry name" value="Meiotic recombination protein SPO11-2"/>
    <property type="match status" value="1"/>
</dbReference>
<keyword evidence="7 10" id="KW-0799">Topoisomerase</keyword>
<dbReference type="GO" id="GO:0042138">
    <property type="term" value="P:meiotic DNA double-strand break formation"/>
    <property type="evidence" value="ECO:0007669"/>
    <property type="project" value="TreeGrafter"/>
</dbReference>
<dbReference type="GO" id="GO:0048316">
    <property type="term" value="P:seed development"/>
    <property type="evidence" value="ECO:0007669"/>
    <property type="project" value="EnsemblPlants"/>
</dbReference>
<dbReference type="PRINTS" id="PR01550">
    <property type="entry name" value="TOP6AFAMILY"/>
</dbReference>
<feature type="domain" description="Topoisomerase 6 subunit A/Spo11 TOPRIM" evidence="12">
    <location>
        <begin position="243"/>
        <end position="408"/>
    </location>
</feature>
<dbReference type="InterPro" id="IPR002815">
    <property type="entry name" value="Spo11/TopoVI_A"/>
</dbReference>
<dbReference type="CDD" id="cd00223">
    <property type="entry name" value="TOPRIM_TopoIIB_SPO"/>
    <property type="match status" value="1"/>
</dbReference>
<keyword evidence="8 10" id="KW-0238">DNA-binding</keyword>
<evidence type="ECO:0000256" key="3">
    <source>
        <dbReference type="ARBA" id="ARBA00006559"/>
    </source>
</evidence>
<dbReference type="Gene3D" id="3.40.1360.10">
    <property type="match status" value="1"/>
</dbReference>
<dbReference type="PANTHER" id="PTHR10848:SF0">
    <property type="entry name" value="MEIOTIC RECOMBINATION PROTEIN SPO11"/>
    <property type="match status" value="1"/>
</dbReference>
<feature type="active site" description="O-(5'-phospho-DNA)-tyrosine intermediate" evidence="10">
    <location>
        <position position="155"/>
    </location>
</feature>
<evidence type="ECO:0000256" key="4">
    <source>
        <dbReference type="ARBA" id="ARBA00012895"/>
    </source>
</evidence>
<dbReference type="InterPro" id="IPR013049">
    <property type="entry name" value="Spo11/TopoVI_A_N"/>
</dbReference>
<evidence type="ECO:0000256" key="7">
    <source>
        <dbReference type="ARBA" id="ARBA00023029"/>
    </source>
</evidence>
<dbReference type="Pfam" id="PF04406">
    <property type="entry name" value="TP6A_N"/>
    <property type="match status" value="1"/>
</dbReference>
<dbReference type="Pfam" id="PF21180">
    <property type="entry name" value="TOP6A-Spo11_Toprim"/>
    <property type="match status" value="1"/>
</dbReference>
<dbReference type="Proteomes" id="UP001058974">
    <property type="component" value="Chromosome 2"/>
</dbReference>
<dbReference type="InterPro" id="IPR036388">
    <property type="entry name" value="WH-like_DNA-bd_sf"/>
</dbReference>
<comment type="caution">
    <text evidence="13">The sequence shown here is derived from an EMBL/GenBank/DDBJ whole genome shotgun (WGS) entry which is preliminary data.</text>
</comment>
<dbReference type="GO" id="GO:0009553">
    <property type="term" value="P:embryo sac development"/>
    <property type="evidence" value="ECO:0007669"/>
    <property type="project" value="EnsemblPlants"/>
</dbReference>
<dbReference type="GO" id="GO:0000706">
    <property type="term" value="P:meiotic DNA double-strand break processing"/>
    <property type="evidence" value="ECO:0007669"/>
    <property type="project" value="TreeGrafter"/>
</dbReference>
<evidence type="ECO:0000313" key="14">
    <source>
        <dbReference type="Proteomes" id="UP001058974"/>
    </source>
</evidence>
<accession>A0A9D4YNQ9</accession>
<evidence type="ECO:0000256" key="8">
    <source>
        <dbReference type="ARBA" id="ARBA00023125"/>
    </source>
</evidence>
<comment type="catalytic activity">
    <reaction evidence="1 10">
        <text>ATP-dependent breakage, passage and rejoining of double-stranded DNA.</text>
        <dbReference type="EC" id="5.6.2.2"/>
    </reaction>
</comment>
<dbReference type="Gramene" id="Psat02G0538300-T1">
    <property type="protein sequence ID" value="KAI5439996.1"/>
    <property type="gene ID" value="KIW84_025383"/>
</dbReference>
<dbReference type="GO" id="GO:0003677">
    <property type="term" value="F:DNA binding"/>
    <property type="evidence" value="ECO:0007669"/>
    <property type="project" value="UniProtKB-UniRule"/>
</dbReference>
<dbReference type="GO" id="GO:0005524">
    <property type="term" value="F:ATP binding"/>
    <property type="evidence" value="ECO:0007669"/>
    <property type="project" value="InterPro"/>
</dbReference>
<evidence type="ECO:0000259" key="11">
    <source>
        <dbReference type="Pfam" id="PF04406"/>
    </source>
</evidence>